<dbReference type="PaxDb" id="6945-B7P4J2"/>
<dbReference type="InParanoid" id="B7P4J2"/>
<evidence type="ECO:0000313" key="2">
    <source>
        <dbReference type="EnsemblMetazoa" id="ISCW001502-PA"/>
    </source>
</evidence>
<dbReference type="Proteomes" id="UP000001555">
    <property type="component" value="Unassembled WGS sequence"/>
</dbReference>
<dbReference type="EMBL" id="ABJB010685403">
    <property type="status" value="NOT_ANNOTATED_CDS"/>
    <property type="molecule type" value="Genomic_DNA"/>
</dbReference>
<dbReference type="EMBL" id="DS635797">
    <property type="protein sequence ID" value="EEC01514.1"/>
    <property type="molecule type" value="Genomic_DNA"/>
</dbReference>
<protein>
    <submittedName>
        <fullName evidence="1 2">Uncharacterized protein</fullName>
    </submittedName>
</protein>
<dbReference type="AlphaFoldDB" id="B7P4J2"/>
<name>B7P4J2_IXOSC</name>
<organism>
    <name type="scientific">Ixodes scapularis</name>
    <name type="common">Black-legged tick</name>
    <name type="synonym">Deer tick</name>
    <dbReference type="NCBI Taxonomy" id="6945"/>
    <lineage>
        <taxon>Eukaryota</taxon>
        <taxon>Metazoa</taxon>
        <taxon>Ecdysozoa</taxon>
        <taxon>Arthropoda</taxon>
        <taxon>Chelicerata</taxon>
        <taxon>Arachnida</taxon>
        <taxon>Acari</taxon>
        <taxon>Parasitiformes</taxon>
        <taxon>Ixodida</taxon>
        <taxon>Ixodoidea</taxon>
        <taxon>Ixodidae</taxon>
        <taxon>Ixodinae</taxon>
        <taxon>Ixodes</taxon>
    </lineage>
</organism>
<dbReference type="VEuPathDB" id="VectorBase:ISCW001502"/>
<sequence length="77" mass="8841">MQSSETHGSLLQRHKVNMLTSFALKFPRRNAATKSETSISLVEQQISYPGKTSWVGYLCKLKEHSSIHARIDIQYYI</sequence>
<evidence type="ECO:0000313" key="3">
    <source>
        <dbReference type="Proteomes" id="UP000001555"/>
    </source>
</evidence>
<dbReference type="HOGENOM" id="CLU_2640848_0_0_1"/>
<gene>
    <name evidence="1" type="ORF">IscW_ISCW001502</name>
</gene>
<evidence type="ECO:0000313" key="1">
    <source>
        <dbReference type="EMBL" id="EEC01514.1"/>
    </source>
</evidence>
<proteinExistence type="predicted"/>
<reference evidence="1 3" key="1">
    <citation type="submission" date="2008-03" db="EMBL/GenBank/DDBJ databases">
        <title>Annotation of Ixodes scapularis.</title>
        <authorList>
            <consortium name="Ixodes scapularis Genome Project Consortium"/>
            <person name="Caler E."/>
            <person name="Hannick L.I."/>
            <person name="Bidwell S."/>
            <person name="Joardar V."/>
            <person name="Thiagarajan M."/>
            <person name="Amedeo P."/>
            <person name="Galinsky K.J."/>
            <person name="Schobel S."/>
            <person name="Inman J."/>
            <person name="Hostetler J."/>
            <person name="Miller J."/>
            <person name="Hammond M."/>
            <person name="Megy K."/>
            <person name="Lawson D."/>
            <person name="Kodira C."/>
            <person name="Sutton G."/>
            <person name="Meyer J."/>
            <person name="Hill C.A."/>
            <person name="Birren B."/>
            <person name="Nene V."/>
            <person name="Collins F."/>
            <person name="Alarcon-Chaidez F."/>
            <person name="Wikel S."/>
            <person name="Strausberg R."/>
        </authorList>
    </citation>
    <scope>NUCLEOTIDE SEQUENCE [LARGE SCALE GENOMIC DNA]</scope>
    <source>
        <strain evidence="3">Wikel</strain>
        <strain evidence="1">Wikel colony</strain>
    </source>
</reference>
<accession>B7P4J2</accession>
<reference evidence="2" key="2">
    <citation type="submission" date="2020-05" db="UniProtKB">
        <authorList>
            <consortium name="EnsemblMetazoa"/>
        </authorList>
    </citation>
    <scope>IDENTIFICATION</scope>
    <source>
        <strain evidence="2">wikel</strain>
    </source>
</reference>
<dbReference type="VEuPathDB" id="VectorBase:ISCI001502"/>
<keyword evidence="3" id="KW-1185">Reference proteome</keyword>
<dbReference type="EnsemblMetazoa" id="ISCW001502-RA">
    <property type="protein sequence ID" value="ISCW001502-PA"/>
    <property type="gene ID" value="ISCW001502"/>
</dbReference>